<dbReference type="SUPFAM" id="SSF50475">
    <property type="entry name" value="FMN-binding split barrel"/>
    <property type="match status" value="1"/>
</dbReference>
<proteinExistence type="predicted"/>
<gene>
    <name evidence="2" type="ORF">ADK34_31155</name>
</gene>
<dbReference type="AlphaFoldDB" id="A0A0L8JHS1"/>
<evidence type="ECO:0000259" key="1">
    <source>
        <dbReference type="Pfam" id="PF10615"/>
    </source>
</evidence>
<dbReference type="PATRIC" id="fig|1938.6.peg.6684"/>
<dbReference type="InterPro" id="IPR037119">
    <property type="entry name" value="Haem_oxidase_HugZ-like_sf"/>
</dbReference>
<sequence>MRPFSTRAGRPTPAERVRSVLSAAHSMNVVTDGLHQEVHRLDGTGPMGHIHLHDPSEDCPAGRTARIPVRLEFTDIAPTPVRHRLRARVTLTGVLSAPYTSDATTSTCMEFGQALLEDSDGRTFIGLDELQETEPDPMAGCEAAMLTHLVDGHAALVPLLLRLVRPRPDRDLVRALPLALDRYGLTLRLEHRTGHQDVRLPFPSPVTDIDQAGPRMHALLAAARRSSHTHHLLT</sequence>
<dbReference type="Proteomes" id="UP000037023">
    <property type="component" value="Unassembled WGS sequence"/>
</dbReference>
<dbReference type="InterPro" id="IPR019595">
    <property type="entry name" value="DUF2470"/>
</dbReference>
<comment type="caution">
    <text evidence="2">The sequence shown here is derived from an EMBL/GenBank/DDBJ whole genome shotgun (WGS) entry which is preliminary data.</text>
</comment>
<name>A0A0L8JHS1_STRVR</name>
<accession>A0A0L8JHS1</accession>
<organism evidence="2 3">
    <name type="scientific">Streptomyces viridochromogenes</name>
    <dbReference type="NCBI Taxonomy" id="1938"/>
    <lineage>
        <taxon>Bacteria</taxon>
        <taxon>Bacillati</taxon>
        <taxon>Actinomycetota</taxon>
        <taxon>Actinomycetes</taxon>
        <taxon>Kitasatosporales</taxon>
        <taxon>Streptomycetaceae</taxon>
        <taxon>Streptomyces</taxon>
    </lineage>
</organism>
<dbReference type="OrthoDB" id="3381348at2"/>
<reference evidence="2 3" key="1">
    <citation type="submission" date="2015-06" db="EMBL/GenBank/DDBJ databases">
        <authorList>
            <person name="Hoefler B.C."/>
            <person name="Straight P.D."/>
        </authorList>
    </citation>
    <scope>NUCLEOTIDE SEQUENCE [LARGE SCALE GENOMIC DNA]</scope>
    <source>
        <strain evidence="2 3">NRRL 3427</strain>
    </source>
</reference>
<feature type="domain" description="DUF2470" evidence="1">
    <location>
        <begin position="143"/>
        <end position="218"/>
    </location>
</feature>
<evidence type="ECO:0000313" key="2">
    <source>
        <dbReference type="EMBL" id="KOG13257.1"/>
    </source>
</evidence>
<dbReference type="RefSeq" id="WP_033206971.1">
    <property type="nucleotide sequence ID" value="NZ_LGUP01000378.1"/>
</dbReference>
<protein>
    <recommendedName>
        <fullName evidence="1">DUF2470 domain-containing protein</fullName>
    </recommendedName>
</protein>
<dbReference type="EMBL" id="LGUP01000378">
    <property type="protein sequence ID" value="KOG13257.1"/>
    <property type="molecule type" value="Genomic_DNA"/>
</dbReference>
<dbReference type="Pfam" id="PF10615">
    <property type="entry name" value="DUF2470"/>
    <property type="match status" value="1"/>
</dbReference>
<dbReference type="Gene3D" id="3.20.180.10">
    <property type="entry name" value="PNP-oxidase-like"/>
    <property type="match status" value="1"/>
</dbReference>
<evidence type="ECO:0000313" key="3">
    <source>
        <dbReference type="Proteomes" id="UP000037023"/>
    </source>
</evidence>